<dbReference type="Proteomes" id="UP000708208">
    <property type="component" value="Unassembled WGS sequence"/>
</dbReference>
<sequence>MKHSGLQIVRKVMKDNMYIVHKVNGAGEETPAAGVEHGTGTNSGMEMRIGTIISLPGVIKSIREISQVKREGRVGYKRQRKCKARRNGIVRGKHGDKRRVPAYVHVSKMSLGSNICDDVFKGKLGEGKSPDRSTGSNQPAMDSGEEQKSVAEKSVDQGKEDGSGEPKTSVKKRSRGSVSSAGTSSPMYNAKAKKQREETDIREDEDPDTTVLVTQREDPLENVSWKAAEKLREGLDDILDAEWKEGRVWGLKGTELFGGRFKVACQDRSTAEFIKARCETLEWTPEGKEQPEKFRAWWPSEVVG</sequence>
<name>A0A8J2J4C0_9HEXA</name>
<protein>
    <submittedName>
        <fullName evidence="2">Uncharacterized protein</fullName>
    </submittedName>
</protein>
<dbReference type="EMBL" id="CAJVCH010022400">
    <property type="protein sequence ID" value="CAG7692627.1"/>
    <property type="molecule type" value="Genomic_DNA"/>
</dbReference>
<feature type="compositionally biased region" description="Basic and acidic residues" evidence="1">
    <location>
        <begin position="145"/>
        <end position="164"/>
    </location>
</feature>
<evidence type="ECO:0000313" key="2">
    <source>
        <dbReference type="EMBL" id="CAG7692627.1"/>
    </source>
</evidence>
<evidence type="ECO:0000256" key="1">
    <source>
        <dbReference type="SAM" id="MobiDB-lite"/>
    </source>
</evidence>
<feature type="compositionally biased region" description="Low complexity" evidence="1">
    <location>
        <begin position="176"/>
        <end position="185"/>
    </location>
</feature>
<proteinExistence type="predicted"/>
<evidence type="ECO:0000313" key="3">
    <source>
        <dbReference type="Proteomes" id="UP000708208"/>
    </source>
</evidence>
<feature type="region of interest" description="Disordered" evidence="1">
    <location>
        <begin position="122"/>
        <end position="210"/>
    </location>
</feature>
<keyword evidence="3" id="KW-1185">Reference proteome</keyword>
<dbReference type="AlphaFoldDB" id="A0A8J2J4C0"/>
<gene>
    <name evidence="2" type="ORF">AFUS01_LOCUS3706</name>
</gene>
<accession>A0A8J2J4C0</accession>
<feature type="non-terminal residue" evidence="2">
    <location>
        <position position="304"/>
    </location>
</feature>
<comment type="caution">
    <text evidence="2">The sequence shown here is derived from an EMBL/GenBank/DDBJ whole genome shotgun (WGS) entry which is preliminary data.</text>
</comment>
<reference evidence="2" key="1">
    <citation type="submission" date="2021-06" db="EMBL/GenBank/DDBJ databases">
        <authorList>
            <person name="Hodson N. C."/>
            <person name="Mongue J. A."/>
            <person name="Jaron S. K."/>
        </authorList>
    </citation>
    <scope>NUCLEOTIDE SEQUENCE</scope>
</reference>
<organism evidence="2 3">
    <name type="scientific">Allacma fusca</name>
    <dbReference type="NCBI Taxonomy" id="39272"/>
    <lineage>
        <taxon>Eukaryota</taxon>
        <taxon>Metazoa</taxon>
        <taxon>Ecdysozoa</taxon>
        <taxon>Arthropoda</taxon>
        <taxon>Hexapoda</taxon>
        <taxon>Collembola</taxon>
        <taxon>Symphypleona</taxon>
        <taxon>Sminthuridae</taxon>
        <taxon>Allacma</taxon>
    </lineage>
</organism>
<feature type="compositionally biased region" description="Basic and acidic residues" evidence="1">
    <location>
        <begin position="122"/>
        <end position="131"/>
    </location>
</feature>
<feature type="region of interest" description="Disordered" evidence="1">
    <location>
        <begin position="76"/>
        <end position="96"/>
    </location>
</feature>